<accession>A0AAD1X8W1</accession>
<evidence type="ECO:0000256" key="1">
    <source>
        <dbReference type="SAM" id="MobiDB-lite"/>
    </source>
</evidence>
<dbReference type="EMBL" id="CAMPGE010002937">
    <property type="protein sequence ID" value="CAI2361755.1"/>
    <property type="molecule type" value="Genomic_DNA"/>
</dbReference>
<organism evidence="2 3">
    <name type="scientific">Euplotes crassus</name>
    <dbReference type="NCBI Taxonomy" id="5936"/>
    <lineage>
        <taxon>Eukaryota</taxon>
        <taxon>Sar</taxon>
        <taxon>Alveolata</taxon>
        <taxon>Ciliophora</taxon>
        <taxon>Intramacronucleata</taxon>
        <taxon>Spirotrichea</taxon>
        <taxon>Hypotrichia</taxon>
        <taxon>Euplotida</taxon>
        <taxon>Euplotidae</taxon>
        <taxon>Moneuplotes</taxon>
    </lineage>
</organism>
<evidence type="ECO:0000313" key="2">
    <source>
        <dbReference type="EMBL" id="CAI2361755.1"/>
    </source>
</evidence>
<feature type="region of interest" description="Disordered" evidence="1">
    <location>
        <begin position="255"/>
        <end position="275"/>
    </location>
</feature>
<evidence type="ECO:0000313" key="3">
    <source>
        <dbReference type="Proteomes" id="UP001295684"/>
    </source>
</evidence>
<gene>
    <name evidence="2" type="ORF">ECRASSUSDP1_LOCUS3068</name>
</gene>
<dbReference type="Proteomes" id="UP001295684">
    <property type="component" value="Unassembled WGS sequence"/>
</dbReference>
<comment type="caution">
    <text evidence="2">The sequence shown here is derived from an EMBL/GenBank/DDBJ whole genome shotgun (WGS) entry which is preliminary data.</text>
</comment>
<dbReference type="AlphaFoldDB" id="A0AAD1X8W1"/>
<protein>
    <recommendedName>
        <fullName evidence="4">EF-hand domain-containing protein</fullName>
    </recommendedName>
</protein>
<evidence type="ECO:0008006" key="4">
    <source>
        <dbReference type="Google" id="ProtNLM"/>
    </source>
</evidence>
<name>A0AAD1X8W1_EUPCR</name>
<keyword evidence="3" id="KW-1185">Reference proteome</keyword>
<proteinExistence type="predicted"/>
<reference evidence="2" key="1">
    <citation type="submission" date="2023-07" db="EMBL/GenBank/DDBJ databases">
        <authorList>
            <consortium name="AG Swart"/>
            <person name="Singh M."/>
            <person name="Singh A."/>
            <person name="Seah K."/>
            <person name="Emmerich C."/>
        </authorList>
    </citation>
    <scope>NUCLEOTIDE SEQUENCE</scope>
    <source>
        <strain evidence="2">DP1</strain>
    </source>
</reference>
<sequence>MASVKDQGSKGNFDPTKHIPPCYDIRGHIKPPKDAVVADTFTNGLNSTDVKIPSSWNGSQPGKTRTTLKQVHKESLVPHPSYDIDGDGMVGERDLLISKMFDSNKDGILDAQEKENAMNNLQKYTKNLRRTNEMKECSLWGLNKHTKNTYYRVGHKKRLCSDFDDHKHYKTLPCTEKAVCNKTMTDLKFNRKKADKAKLEKLKAEWDLRNPSEETRPYIRNEFFVDKPSHTSIIQIKSEKKKEIRKKAGLKEESDFLVSEKPPPTLSYVKKPQAPGKSYLHEQRRHQNFTELRNLEKKQGNIETGIDRLIKKEEAVFSLGHADHRKTKEMVVERRRKEMLNNNMRVFGNVAIGIHGKELPKYHKTMAEWWANKRGFKDKPQENSLLRFKQSTKYWAKDDNILLCDFLPDEPKIDDFKQTHVKQKRKNQVAEGPHKIKRPCKRENFILRDKTQKPIRKYRWTSVEDQFVERNHKFAKEIDKTHAERGDYEPLYSSFNPNGTFHPPPTTFDMLNKQKEYNQKACASATMTNKSMGLRAHTAVPPEESLIGTGNNSINLFTRATTVDAPSMTGGANRSFKASTFKGIRSGAFKQF</sequence>